<evidence type="ECO:0000313" key="1">
    <source>
        <dbReference type="EMBL" id="KAF0701273.1"/>
    </source>
</evidence>
<evidence type="ECO:0000313" key="2">
    <source>
        <dbReference type="EMBL" id="VFT85089.1"/>
    </source>
</evidence>
<accession>A0A485KJL8</accession>
<dbReference type="EMBL" id="CAADRA010005115">
    <property type="protein sequence ID" value="VFT85089.1"/>
    <property type="molecule type" value="Genomic_DNA"/>
</dbReference>
<dbReference type="OrthoDB" id="83387at2759"/>
<dbReference type="AlphaFoldDB" id="A0A485KJL8"/>
<gene>
    <name evidence="2" type="primary">Aste57867_8202</name>
    <name evidence="1" type="ORF">As57867_008171</name>
    <name evidence="2" type="ORF">ASTE57867_8202</name>
</gene>
<organism evidence="2 3">
    <name type="scientific">Aphanomyces stellatus</name>
    <dbReference type="NCBI Taxonomy" id="120398"/>
    <lineage>
        <taxon>Eukaryota</taxon>
        <taxon>Sar</taxon>
        <taxon>Stramenopiles</taxon>
        <taxon>Oomycota</taxon>
        <taxon>Saprolegniomycetes</taxon>
        <taxon>Saprolegniales</taxon>
        <taxon>Verrucalvaceae</taxon>
        <taxon>Aphanomyces</taxon>
    </lineage>
</organism>
<proteinExistence type="predicted"/>
<reference evidence="2 3" key="1">
    <citation type="submission" date="2019-03" db="EMBL/GenBank/DDBJ databases">
        <authorList>
            <person name="Gaulin E."/>
            <person name="Dumas B."/>
        </authorList>
    </citation>
    <scope>NUCLEOTIDE SEQUENCE [LARGE SCALE GENOMIC DNA]</scope>
    <source>
        <strain evidence="2">CBS 568.67</strain>
    </source>
</reference>
<reference evidence="1" key="2">
    <citation type="submission" date="2019-06" db="EMBL/GenBank/DDBJ databases">
        <title>Genomics analysis of Aphanomyces spp. identifies a new class of oomycete effector associated with host adaptation.</title>
        <authorList>
            <person name="Gaulin E."/>
        </authorList>
    </citation>
    <scope>NUCLEOTIDE SEQUENCE</scope>
    <source>
        <strain evidence="1">CBS 578.67</strain>
    </source>
</reference>
<name>A0A485KJL8_9STRA</name>
<dbReference type="EMBL" id="VJMH01005094">
    <property type="protein sequence ID" value="KAF0701273.1"/>
    <property type="molecule type" value="Genomic_DNA"/>
</dbReference>
<dbReference type="Proteomes" id="UP000332933">
    <property type="component" value="Unassembled WGS sequence"/>
</dbReference>
<evidence type="ECO:0000313" key="3">
    <source>
        <dbReference type="Proteomes" id="UP000332933"/>
    </source>
</evidence>
<keyword evidence="3" id="KW-1185">Reference proteome</keyword>
<protein>
    <submittedName>
        <fullName evidence="2">Aste57867_8202 protein</fullName>
    </submittedName>
</protein>
<sequence length="366" mass="40124">MMHELPDGSLASKPCLDLLHVRFPSTDDAFRVLFVTADGALPMTLSLASTQTKMHWECRVAPDDAIFKSLVDPPSTFVEVLRASLLALAQAAVSTADLSRVDVRRRVLKDSCSPLELALKLPSAPLVLPLVLVEMRPVDFLYACVDDLQYTNRQLASRIQDLEATKDAVASTGTSSSTDKAAAELQQLRDFAATLVLENRQLVETNRQIETQLQETVARRAQHDAAAAAAAPRPDDTQFVMQQMTTAPVWPREAVRWTMHSPPNAHFAIDDVGGSVVAREDGYYCILARARYGRGAASMLSVFVDGSQVYVACPRRGQDGILCIYVTRLHRHAHVFLVNQGEATLEPGTTLSLHWLGVSNCVLSDM</sequence>